<dbReference type="GO" id="GO:0016491">
    <property type="term" value="F:oxidoreductase activity"/>
    <property type="evidence" value="ECO:0007669"/>
    <property type="project" value="UniProtKB-KW"/>
</dbReference>
<evidence type="ECO:0000256" key="2">
    <source>
        <dbReference type="ARBA" id="ARBA00023002"/>
    </source>
</evidence>
<comment type="similarity">
    <text evidence="1">Belongs to the short-chain dehydrogenases/reductases (SDR) family.</text>
</comment>
<keyword evidence="2" id="KW-0560">Oxidoreductase</keyword>
<sequence length="274" mass="29086">MMLGTNEMNLPARYGPWAVITGASEGTGRAFARELAAQGIASVLVARREAPLRALAAEIHAQSGVRCEILSQDLSAPDAADRIVAVVGVREVGLFIANAGADPNGARFLDRELAVWESLLAQTIGCTVRCTHHFAKGMRQRGRGGVLLMGSGACYGGGSFMSLYAGAKAFGLCFAESLWAELRTQGVDVLYAAPGRVDTPALRQLLQQKGLPVPDNLPEADTVARLSLAQLPHGPVYNYGQTEDETGFATSSAAARRQRVLMIDRASRSVFGQD</sequence>
<dbReference type="InterPro" id="IPR002347">
    <property type="entry name" value="SDR_fam"/>
</dbReference>
<organism evidence="3 4">
    <name type="scientific">Solimonas aquatica</name>
    <dbReference type="NCBI Taxonomy" id="489703"/>
    <lineage>
        <taxon>Bacteria</taxon>
        <taxon>Pseudomonadati</taxon>
        <taxon>Pseudomonadota</taxon>
        <taxon>Gammaproteobacteria</taxon>
        <taxon>Nevskiales</taxon>
        <taxon>Nevskiaceae</taxon>
        <taxon>Solimonas</taxon>
    </lineage>
</organism>
<dbReference type="STRING" id="489703.SAMN04488038_11318"/>
<gene>
    <name evidence="3" type="ORF">SAMN04488038_11318</name>
</gene>
<dbReference type="PRINTS" id="PR00081">
    <property type="entry name" value="GDHRDH"/>
</dbReference>
<dbReference type="Gene3D" id="3.40.50.720">
    <property type="entry name" value="NAD(P)-binding Rossmann-like Domain"/>
    <property type="match status" value="1"/>
</dbReference>
<dbReference type="Proteomes" id="UP000199233">
    <property type="component" value="Unassembled WGS sequence"/>
</dbReference>
<dbReference type="PANTHER" id="PTHR43899:SF13">
    <property type="entry name" value="RH59310P"/>
    <property type="match status" value="1"/>
</dbReference>
<dbReference type="InterPro" id="IPR036291">
    <property type="entry name" value="NAD(P)-bd_dom_sf"/>
</dbReference>
<evidence type="ECO:0000256" key="1">
    <source>
        <dbReference type="ARBA" id="ARBA00006484"/>
    </source>
</evidence>
<reference evidence="3 4" key="1">
    <citation type="submission" date="2016-10" db="EMBL/GenBank/DDBJ databases">
        <authorList>
            <person name="de Groot N.N."/>
        </authorList>
    </citation>
    <scope>NUCLEOTIDE SEQUENCE [LARGE SCALE GENOMIC DNA]</scope>
    <source>
        <strain evidence="3 4">DSM 25927</strain>
    </source>
</reference>
<dbReference type="SUPFAM" id="SSF51735">
    <property type="entry name" value="NAD(P)-binding Rossmann-fold domains"/>
    <property type="match status" value="1"/>
</dbReference>
<keyword evidence="4" id="KW-1185">Reference proteome</keyword>
<name>A0A1H9KBC6_9GAMM</name>
<accession>A0A1H9KBC6</accession>
<dbReference type="Pfam" id="PF00106">
    <property type="entry name" value="adh_short"/>
    <property type="match status" value="1"/>
</dbReference>
<dbReference type="AlphaFoldDB" id="A0A1H9KBC6"/>
<protein>
    <submittedName>
        <fullName evidence="3">Short-chain dehydrogenase</fullName>
    </submittedName>
</protein>
<dbReference type="EMBL" id="FOFS01000013">
    <property type="protein sequence ID" value="SEQ96193.1"/>
    <property type="molecule type" value="Genomic_DNA"/>
</dbReference>
<evidence type="ECO:0000313" key="4">
    <source>
        <dbReference type="Proteomes" id="UP000199233"/>
    </source>
</evidence>
<dbReference type="InterPro" id="IPR051019">
    <property type="entry name" value="VLCFA-Steroid_DH"/>
</dbReference>
<evidence type="ECO:0000313" key="3">
    <source>
        <dbReference type="EMBL" id="SEQ96193.1"/>
    </source>
</evidence>
<proteinExistence type="inferred from homology"/>
<dbReference type="PANTHER" id="PTHR43899">
    <property type="entry name" value="RH59310P"/>
    <property type="match status" value="1"/>
</dbReference>